<keyword evidence="7 9" id="KW-1015">Disulfide bond</keyword>
<dbReference type="PROSITE" id="PS00135">
    <property type="entry name" value="TRYPSIN_SER"/>
    <property type="match status" value="1"/>
</dbReference>
<reference evidence="15 16" key="1">
    <citation type="journal article" date="2023" name="Commun. Biol.">
        <title>Genome analysis of Parmales, the sister group of diatoms, reveals the evolutionary specialization of diatoms from phago-mixotrophs to photoautotrophs.</title>
        <authorList>
            <person name="Ban H."/>
            <person name="Sato S."/>
            <person name="Yoshikawa S."/>
            <person name="Yamada K."/>
            <person name="Nakamura Y."/>
            <person name="Ichinomiya M."/>
            <person name="Sato N."/>
            <person name="Blanc-Mathieu R."/>
            <person name="Endo H."/>
            <person name="Kuwata A."/>
            <person name="Ogata H."/>
        </authorList>
    </citation>
    <scope>NUCLEOTIDE SEQUENCE [LARGE SCALE GENOMIC DNA]</scope>
</reference>
<evidence type="ECO:0000256" key="3">
    <source>
        <dbReference type="ARBA" id="ARBA00022670"/>
    </source>
</evidence>
<dbReference type="InterPro" id="IPR000742">
    <property type="entry name" value="EGF"/>
</dbReference>
<protein>
    <submittedName>
        <fullName evidence="15">Uncharacterized protein</fullName>
    </submittedName>
</protein>
<accession>A0ABQ6MGJ0</accession>
<dbReference type="PANTHER" id="PTHR24264">
    <property type="entry name" value="TRYPSIN-RELATED"/>
    <property type="match status" value="1"/>
</dbReference>
<evidence type="ECO:0000256" key="12">
    <source>
        <dbReference type="SAM" id="MobiDB-lite"/>
    </source>
</evidence>
<keyword evidence="5 10" id="KW-0378">Hydrolase</keyword>
<dbReference type="SMART" id="SM00181">
    <property type="entry name" value="EGF"/>
    <property type="match status" value="3"/>
</dbReference>
<dbReference type="Gene3D" id="4.10.470.20">
    <property type="match status" value="1"/>
</dbReference>
<keyword evidence="9" id="KW-0245">EGF-like domain</keyword>
<keyword evidence="2" id="KW-0964">Secreted</keyword>
<dbReference type="InterPro" id="IPR050127">
    <property type="entry name" value="Serine_Proteases_S1"/>
</dbReference>
<keyword evidence="10" id="KW-0720">Serine protease</keyword>
<keyword evidence="8" id="KW-0325">Glycoprotein</keyword>
<feature type="region of interest" description="Disordered" evidence="12">
    <location>
        <begin position="117"/>
        <end position="136"/>
    </location>
</feature>
<dbReference type="InterPro" id="IPR013806">
    <property type="entry name" value="Kringle-like"/>
</dbReference>
<keyword evidence="11" id="KW-0175">Coiled coil</keyword>
<feature type="coiled-coil region" evidence="11">
    <location>
        <begin position="1755"/>
        <end position="1782"/>
    </location>
</feature>
<dbReference type="PROSITE" id="PS01186">
    <property type="entry name" value="EGF_2"/>
    <property type="match status" value="1"/>
</dbReference>
<dbReference type="PROSITE" id="PS00022">
    <property type="entry name" value="EGF_1"/>
    <property type="match status" value="1"/>
</dbReference>
<evidence type="ECO:0000256" key="1">
    <source>
        <dbReference type="ARBA" id="ARBA00004613"/>
    </source>
</evidence>
<dbReference type="Gene3D" id="2.10.25.10">
    <property type="entry name" value="Laminin"/>
    <property type="match status" value="1"/>
</dbReference>
<proteinExistence type="predicted"/>
<dbReference type="EMBL" id="BRYB01000224">
    <property type="protein sequence ID" value="GMI25645.1"/>
    <property type="molecule type" value="Genomic_DNA"/>
</dbReference>
<keyword evidence="16" id="KW-1185">Reference proteome</keyword>
<feature type="domain" description="EGF-like" evidence="13">
    <location>
        <begin position="743"/>
        <end position="777"/>
    </location>
</feature>
<evidence type="ECO:0000256" key="11">
    <source>
        <dbReference type="SAM" id="Coils"/>
    </source>
</evidence>
<dbReference type="PROSITE" id="PS00134">
    <property type="entry name" value="TRYPSIN_HIS"/>
    <property type="match status" value="1"/>
</dbReference>
<dbReference type="SMART" id="SM00004">
    <property type="entry name" value="NL"/>
    <property type="match status" value="4"/>
</dbReference>
<dbReference type="SUPFAM" id="SSF57440">
    <property type="entry name" value="Kringle-like"/>
    <property type="match status" value="1"/>
</dbReference>
<comment type="subcellular location">
    <subcellularLocation>
        <location evidence="1">Secreted</location>
    </subcellularLocation>
</comment>
<sequence>MVDPSWVLTAAHCVDSSSPTGGGISVAVGRYKLSNVTEHGALLPVKAVFQYPEYNADTMFGDVCMLELPEPAEHPYIRTVDLVPPEVIQGLRHGDTLTVIGWGALFYEERRRRAAAAAASPSDNPASPPASPRTSVAAALEDDFDPSDPLSPLLPLSLLAAASPRLLLSCDVPHADYIGDGYCDTEGLYNTPGCLFDGGDCCASSCDCGSDCYSDCGSSGYECRDPDHGGSYEAACGVDNAVLGDGYCDSGEANTDLCGWDGGDCCEQTCASSEVNDCGVNGYTCLNPLFTDNNVMYCAPGCPVAWTVDAVCNTECNNPSCNFDGGSCADSGGSGSSGGANPNHVFIQGAGSATLMEVDVPFVTMDKCVTAYAQYGGVTEDTMCGGLPEGGPDSCQGDSGGPILLESGGEMYQVGVVSWGVGCGWAGYYGVYASVDYHRDWITKFLVESPYTIAEMSTDFNTLENIYTINTLASIGNSDTYSLTIENTGSSSALALDFSLEQEGSNSLSVWSLDKTSCSAEPGEECVVEVSFAPASYGLGQVNVIIETTNFNGGITDRYRLRGWGTPIFDAEGELHPSMQWTRMGGAWDFLEGGAPPGDLGAVTTSSTGIRTPEMNHDQKACIMSFVTGPNVLSFHWAADMEQAYDFMKLWIDFEVVDTLTGTTPWVEESHYIPEGVHRVAFCFEKDQFGDGGSDAGFISDVNIASSDGCANSKDIECNCNGFFDDSSSVCNCEESWTGPNCETVVCLDGCANGECRNINGEPTCVCDYGWSGSACDDTEACQSVTVTVAMATWAKENFYVVSKLDSSSAGWQAAHQSHVGDFDDNTEYEVQLCLSPGVYKLSPGDVANDGWHGGTVSAHLGAGDQPNSVLIPVIEVPESAKPTIFEVPEVTGDSWSCSNGVQDGPESDVDCGGGCEEVCSFREKCYDDDDCNVGGCDVEFGQYLKICNDVEIEITSPVAYEMIMAGVTTTLEWEVGSVPPEWTIDVDVISADGAIVLEIARNVTWTQVKPSWPGAGQYEWKVPKFLPTGLYTAKLNWSGKPNAFINSAKFQISGSDIAVETPTGEERLVAGMIIDSKFYATGYVTSVLVQLQRMPEEDEEEGGEDELYFVGYFDSNVGRSSEISVEIPRNVPTGTFTIRFGAADDDDSFLTVHSKPFYVSSNPGMVITGPKSGNSFTSGEDMTLEWITKGVPINGGSVMRISLLAECAEQFSQYELRGSEIAASQLAIRMPQIKKPFWVTVTAAVDGEYEDEIRVLVRPEVQCSEGCPMRFLGDGRCQTACDNMACGFDAGDCCDVAWGKNDRALEDLDTVSVFSGEDEDEEEWSMTLVAGGNMTKCIDVVIATYSAQYGEEVAWEIPGTCPPVHGDFGSFSSAGWHNKSVCLPLGEDVQIRGYDSWGDGWGASFVTIVTDEGIPLLEKTKVNYTADIFHFDVCKAGDCKLHGLTNCEAGDRLTEQGSVCVFPFIKDGVEHFDCIQHDTVVGLEQCATKVDPCACTMDGFSGLINTGKVGCVEGGGKESIDLHCQSEHGFAGSDTWCYVRDPVACNMMTAAEREIQGLVDVSYYHSINILGTGWRYCSAEEEHDSNVVGELATCELCEPYIAPGDGALSPEILSGIAGGAIVLLCLICCLCHRWNKARHDIAKVEVEMRRVSLSLSQAKGERDSALHRAESFRKMSVDNSQAAAMQLATAQHAVSHMQEALEKKDQEIANLRFQIGNGGGGGMATARQMFGFGTNRVPRQNSGEPPGMGVDDRLKAAQRAKESAEKKADQMYKILQQMKKSGVNVGQDGEAILRG</sequence>
<evidence type="ECO:0000256" key="5">
    <source>
        <dbReference type="ARBA" id="ARBA00022801"/>
    </source>
</evidence>
<dbReference type="Proteomes" id="UP001165060">
    <property type="component" value="Unassembled WGS sequence"/>
</dbReference>
<dbReference type="InterPro" id="IPR043504">
    <property type="entry name" value="Peptidase_S1_PA_chymotrypsin"/>
</dbReference>
<feature type="domain" description="Peptidase S1" evidence="14">
    <location>
        <begin position="1"/>
        <end position="447"/>
    </location>
</feature>
<evidence type="ECO:0000256" key="10">
    <source>
        <dbReference type="RuleBase" id="RU363034"/>
    </source>
</evidence>
<keyword evidence="4" id="KW-0677">Repeat</keyword>
<dbReference type="Gene3D" id="2.40.10.10">
    <property type="entry name" value="Trypsin-like serine proteases"/>
    <property type="match status" value="2"/>
</dbReference>
<keyword evidence="6" id="KW-0843">Virulence</keyword>
<dbReference type="InterPro" id="IPR018114">
    <property type="entry name" value="TRYPSIN_HIS"/>
</dbReference>
<dbReference type="PANTHER" id="PTHR24264:SF65">
    <property type="entry name" value="SRCR DOMAIN-CONTAINING PROTEIN"/>
    <property type="match status" value="1"/>
</dbReference>
<keyword evidence="3 10" id="KW-0645">Protease</keyword>
<dbReference type="PROSITE" id="PS50240">
    <property type="entry name" value="TRYPSIN_DOM"/>
    <property type="match status" value="1"/>
</dbReference>
<evidence type="ECO:0000256" key="6">
    <source>
        <dbReference type="ARBA" id="ARBA00023026"/>
    </source>
</evidence>
<feature type="coiled-coil region" evidence="11">
    <location>
        <begin position="1688"/>
        <end position="1715"/>
    </location>
</feature>
<dbReference type="InterPro" id="IPR033116">
    <property type="entry name" value="TRYPSIN_SER"/>
</dbReference>
<gene>
    <name evidence="15" type="ORF">TeGR_g10709</name>
</gene>
<dbReference type="PROSITE" id="PS50026">
    <property type="entry name" value="EGF_3"/>
    <property type="match status" value="1"/>
</dbReference>
<comment type="caution">
    <text evidence="9">Lacks conserved residue(s) required for the propagation of feature annotation.</text>
</comment>
<dbReference type="InterPro" id="IPR000800">
    <property type="entry name" value="Notch_dom"/>
</dbReference>
<organism evidence="15 16">
    <name type="scientific">Tetraparma gracilis</name>
    <dbReference type="NCBI Taxonomy" id="2962635"/>
    <lineage>
        <taxon>Eukaryota</taxon>
        <taxon>Sar</taxon>
        <taxon>Stramenopiles</taxon>
        <taxon>Ochrophyta</taxon>
        <taxon>Bolidophyceae</taxon>
        <taxon>Parmales</taxon>
        <taxon>Triparmaceae</taxon>
        <taxon>Tetraparma</taxon>
    </lineage>
</organism>
<feature type="disulfide bond" evidence="9">
    <location>
        <begin position="767"/>
        <end position="776"/>
    </location>
</feature>
<evidence type="ECO:0000313" key="16">
    <source>
        <dbReference type="Proteomes" id="UP001165060"/>
    </source>
</evidence>
<dbReference type="Pfam" id="PF00066">
    <property type="entry name" value="Notch"/>
    <property type="match status" value="2"/>
</dbReference>
<dbReference type="Pfam" id="PF00089">
    <property type="entry name" value="Trypsin"/>
    <property type="match status" value="2"/>
</dbReference>
<dbReference type="InterPro" id="IPR009003">
    <property type="entry name" value="Peptidase_S1_PA"/>
</dbReference>
<evidence type="ECO:0000256" key="8">
    <source>
        <dbReference type="ARBA" id="ARBA00023180"/>
    </source>
</evidence>
<name>A0ABQ6MGJ0_9STRA</name>
<evidence type="ECO:0000259" key="13">
    <source>
        <dbReference type="PROSITE" id="PS50026"/>
    </source>
</evidence>
<dbReference type="InterPro" id="IPR001254">
    <property type="entry name" value="Trypsin_dom"/>
</dbReference>
<evidence type="ECO:0000256" key="4">
    <source>
        <dbReference type="ARBA" id="ARBA00022737"/>
    </source>
</evidence>
<dbReference type="Gene3D" id="2.60.40.10">
    <property type="entry name" value="Immunoglobulins"/>
    <property type="match status" value="1"/>
</dbReference>
<evidence type="ECO:0000313" key="15">
    <source>
        <dbReference type="EMBL" id="GMI25645.1"/>
    </source>
</evidence>
<evidence type="ECO:0000256" key="2">
    <source>
        <dbReference type="ARBA" id="ARBA00022525"/>
    </source>
</evidence>
<evidence type="ECO:0000256" key="9">
    <source>
        <dbReference type="PROSITE-ProRule" id="PRU00076"/>
    </source>
</evidence>
<dbReference type="InterPro" id="IPR013783">
    <property type="entry name" value="Ig-like_fold"/>
</dbReference>
<dbReference type="SUPFAM" id="SSF50494">
    <property type="entry name" value="Trypsin-like serine proteases"/>
    <property type="match status" value="1"/>
</dbReference>
<comment type="caution">
    <text evidence="15">The sequence shown here is derived from an EMBL/GenBank/DDBJ whole genome shotgun (WGS) entry which is preliminary data.</text>
</comment>
<evidence type="ECO:0000259" key="14">
    <source>
        <dbReference type="PROSITE" id="PS50240"/>
    </source>
</evidence>
<dbReference type="SMART" id="SM00020">
    <property type="entry name" value="Tryp_SPc"/>
    <property type="match status" value="1"/>
</dbReference>
<evidence type="ECO:0000256" key="7">
    <source>
        <dbReference type="ARBA" id="ARBA00023157"/>
    </source>
</evidence>